<dbReference type="VEuPathDB" id="FungiDB:FPRO_03746"/>
<comment type="caution">
    <text evidence="4">The sequence shown here is derived from an EMBL/GenBank/DDBJ whole genome shotgun (WGS) entry which is preliminary data.</text>
</comment>
<dbReference type="RefSeq" id="XP_031076587.1">
    <property type="nucleotide sequence ID" value="XM_031226008.1"/>
</dbReference>
<sequence length="1142" mass="131651">MSGLEPLAALGLVCNIVQLVEVGLKTATLCKNAYRTGEPDPELSVYAQNLAATASSLSQSLENSQQPLNLDDSRLLALARNCRDAEAEWRKKTPARFLSQQQPRKRDRLAAVFRGIINKPEIDRLESQLQKAKGSLETDLLVGIFKSLDVSKVQANDLQDKFQDLLQATSTSEKELHELIQAQVALVNTRISDRIDQAEASTKTHVTTVLASHESRLKLHADQSKVTLLTEAESREETRRENEAYERLLRSFQYPDMNRRRNEIHASYGSTFNWLFEGEFEDDYLESESEVSESDSFSESDADSSSEHEVDSYRQMLACSSFGTWLESSENRYWISGRPGTGKSVLMKFIISHKQTMDSLRQWQPEGQILSHFFWKVGSPMQSNFKGFLCSLVYQLFSSDKQHAMSFLQQNPDWSRKTGPGDWDKDDLQFLVNGYARQTARPFCLFIDGLDEIIDDEGVGIMFDFLHTLQEPTRLVKICMSSRPEPAIRMRMGRNPDMEMEDLTRNDIEQYARANLKREVSLANSSMYIEDLVMDISYKAQGVFLWAVLVTRSVARGISNGDSRELIQKRLLKTPKKLHELYLDMWTRLDEDSDLYQRSTALIFKIVLFNWKTSIKAQALHFPLLFQTGAISILELMLASSDDLWSTPVEEFEQLSATNLERRCKELLARLPFRTADLFEVVQSKRHERSDEKKWADKSRSPLIRYDNLGVDAVHRTVFDFLIETEDGKKIMGHHQASQEELFIRMFRSRLLRNCLYPQLPYTSGENEEGRNWLSAWRHLDSQLDLLSYHTDVIHGSTLVNMLDLLWASFVKMTKSLPIHPDPSVDIVKRICKFDYLLRVVPKGFDDYIRDYLIEWETNRQFDELYKVLSACLKPDHLRCSEFEWAGKQRLIQRILSIIVSHRFHISTPSGQQLSSHTLFKASIAYFLISTVDFRILQRGTYSAWSWNAQRTSVILRMLRDFRYSLCLGDHMLIEVFLPISILDFPHLVGQRRRGNSPAVYVEISMAILVQIFLEQILPNYAGFNRHEVEDAFNLKDCPQTMKPTMLGVGDYFLELSSTDLPILQRYCQRRLLPALFSPSIEDLDDMDLFQHRLVVEASRGIFERERRIERPAGTVRGIEEGVGPDGMNFYLCSSCEAKERD</sequence>
<keyword evidence="5" id="KW-1185">Reference proteome</keyword>
<dbReference type="PANTHER" id="PTHR10039">
    <property type="entry name" value="AMELOGENIN"/>
    <property type="match status" value="1"/>
</dbReference>
<name>A0A1L7V791_FUSPR</name>
<dbReference type="EMBL" id="FJOF01000002">
    <property type="protein sequence ID" value="CZR35994.1"/>
    <property type="molecule type" value="Genomic_DNA"/>
</dbReference>
<dbReference type="InterPro" id="IPR056693">
    <property type="entry name" value="DUF7791"/>
</dbReference>
<accession>A0A1L7V791</accession>
<feature type="domain" description="DUF7791" evidence="3">
    <location>
        <begin position="595"/>
        <end position="734"/>
    </location>
</feature>
<reference evidence="5" key="1">
    <citation type="journal article" date="2016" name="Genome Biol. Evol.">
        <title>Comparative 'omics' of the Fusarium fujikuroi species complex highlights differences in genetic potential and metabolite synthesis.</title>
        <authorList>
            <person name="Niehaus E.-M."/>
            <person name="Muensterkoetter M."/>
            <person name="Proctor R.H."/>
            <person name="Brown D.W."/>
            <person name="Sharon A."/>
            <person name="Idan Y."/>
            <person name="Oren-Young L."/>
            <person name="Sieber C.M."/>
            <person name="Novak O."/>
            <person name="Pencik A."/>
            <person name="Tarkowska D."/>
            <person name="Hromadova K."/>
            <person name="Freeman S."/>
            <person name="Maymon M."/>
            <person name="Elazar M."/>
            <person name="Youssef S.A."/>
            <person name="El-Shabrawy E.S.M."/>
            <person name="Shalaby A.B.A."/>
            <person name="Houterman P."/>
            <person name="Brock N.L."/>
            <person name="Burkhardt I."/>
            <person name="Tsavkelova E.A."/>
            <person name="Dickschat J.S."/>
            <person name="Galuszka P."/>
            <person name="Gueldener U."/>
            <person name="Tudzynski B."/>
        </authorList>
    </citation>
    <scope>NUCLEOTIDE SEQUENCE [LARGE SCALE GENOMIC DNA]</scope>
    <source>
        <strain evidence="5">ET1</strain>
    </source>
</reference>
<dbReference type="PANTHER" id="PTHR10039:SF5">
    <property type="entry name" value="NACHT DOMAIN-CONTAINING PROTEIN"/>
    <property type="match status" value="1"/>
</dbReference>
<evidence type="ECO:0000259" key="2">
    <source>
        <dbReference type="Pfam" id="PF24883"/>
    </source>
</evidence>
<proteinExistence type="predicted"/>
<dbReference type="SUPFAM" id="SSF52540">
    <property type="entry name" value="P-loop containing nucleoside triphosphate hydrolases"/>
    <property type="match status" value="1"/>
</dbReference>
<evidence type="ECO:0000259" key="3">
    <source>
        <dbReference type="Pfam" id="PF25053"/>
    </source>
</evidence>
<keyword evidence="1" id="KW-0677">Repeat</keyword>
<organism evidence="4 5">
    <name type="scientific">Fusarium proliferatum (strain ET1)</name>
    <name type="common">Orchid endophyte fungus</name>
    <dbReference type="NCBI Taxonomy" id="1227346"/>
    <lineage>
        <taxon>Eukaryota</taxon>
        <taxon>Fungi</taxon>
        <taxon>Dikarya</taxon>
        <taxon>Ascomycota</taxon>
        <taxon>Pezizomycotina</taxon>
        <taxon>Sordariomycetes</taxon>
        <taxon>Hypocreomycetidae</taxon>
        <taxon>Hypocreales</taxon>
        <taxon>Nectriaceae</taxon>
        <taxon>Fusarium</taxon>
        <taxon>Fusarium fujikuroi species complex</taxon>
    </lineage>
</organism>
<dbReference type="Gene3D" id="3.40.50.300">
    <property type="entry name" value="P-loop containing nucleotide triphosphate hydrolases"/>
    <property type="match status" value="1"/>
</dbReference>
<dbReference type="InterPro" id="IPR027417">
    <property type="entry name" value="P-loop_NTPase"/>
</dbReference>
<evidence type="ECO:0000256" key="1">
    <source>
        <dbReference type="ARBA" id="ARBA00022737"/>
    </source>
</evidence>
<dbReference type="Pfam" id="PF25053">
    <property type="entry name" value="DUF7791"/>
    <property type="match status" value="1"/>
</dbReference>
<evidence type="ECO:0000313" key="4">
    <source>
        <dbReference type="EMBL" id="CZR35994.1"/>
    </source>
</evidence>
<dbReference type="Pfam" id="PF24883">
    <property type="entry name" value="NPHP3_N"/>
    <property type="match status" value="1"/>
</dbReference>
<dbReference type="AlphaFoldDB" id="A0A1L7V791"/>
<gene>
    <name evidence="4" type="ORF">FPRO_03746</name>
</gene>
<evidence type="ECO:0000313" key="5">
    <source>
        <dbReference type="Proteomes" id="UP000183971"/>
    </source>
</evidence>
<dbReference type="Proteomes" id="UP000183971">
    <property type="component" value="Unassembled WGS sequence"/>
</dbReference>
<feature type="domain" description="Nephrocystin 3-like N-terminal" evidence="2">
    <location>
        <begin position="314"/>
        <end position="483"/>
    </location>
</feature>
<dbReference type="InterPro" id="IPR056884">
    <property type="entry name" value="NPHP3-like_N"/>
</dbReference>
<dbReference type="GeneID" id="42048631"/>
<protein>
    <submittedName>
        <fullName evidence="4">Uncharacterized protein</fullName>
    </submittedName>
</protein>